<dbReference type="PANTHER" id="PTHR30557">
    <property type="entry name" value="THIAMINE BIOSYNTHESIS PROTEIN THIC"/>
    <property type="match status" value="1"/>
</dbReference>
<dbReference type="EMBL" id="AP035768">
    <property type="protein sequence ID" value="BFO22946.1"/>
    <property type="molecule type" value="Genomic_DNA"/>
</dbReference>
<dbReference type="Pfam" id="PF01964">
    <property type="entry name" value="ThiC_Rad_SAM"/>
    <property type="match status" value="1"/>
</dbReference>
<evidence type="ECO:0000256" key="1">
    <source>
        <dbReference type="ARBA" id="ARBA00001966"/>
    </source>
</evidence>
<reference evidence="10" key="2">
    <citation type="submission" date="2024-07" db="EMBL/GenBank/DDBJ databases">
        <title>Streptomyces haneummycinica sp. nov., a new antibiotic-producing actinobacterium isolated from marine sediment.</title>
        <authorList>
            <person name="Uemura M."/>
            <person name="Hamada M."/>
            <person name="Hirano S."/>
            <person name="Kobayashi K."/>
            <person name="Ohshiro T."/>
            <person name="Kobayashi T."/>
            <person name="Terahara T."/>
        </authorList>
    </citation>
    <scope>NUCLEOTIDE SEQUENCE</scope>
    <source>
        <strain evidence="10">KM77-8</strain>
    </source>
</reference>
<evidence type="ECO:0000256" key="7">
    <source>
        <dbReference type="ARBA" id="ARBA00023014"/>
    </source>
</evidence>
<gene>
    <name evidence="10" type="ORF">SHKM778_93340</name>
</gene>
<dbReference type="GO" id="GO:0046872">
    <property type="term" value="F:metal ion binding"/>
    <property type="evidence" value="ECO:0007669"/>
    <property type="project" value="UniProtKB-KW"/>
</dbReference>
<dbReference type="GO" id="GO:0051539">
    <property type="term" value="F:4 iron, 4 sulfur cluster binding"/>
    <property type="evidence" value="ECO:0007669"/>
    <property type="project" value="UniProtKB-KW"/>
</dbReference>
<dbReference type="PANTHER" id="PTHR30557:SF1">
    <property type="entry name" value="PHOSPHOMETHYLPYRIMIDINE SYNTHASE, CHLOROPLASTIC"/>
    <property type="match status" value="1"/>
</dbReference>
<comment type="cofactor">
    <cofactor evidence="1">
        <name>[4Fe-4S] cluster</name>
        <dbReference type="ChEBI" id="CHEBI:49883"/>
    </cofactor>
</comment>
<protein>
    <recommendedName>
        <fullName evidence="11">ThiC-associated domain-containing protein</fullName>
    </recommendedName>
</protein>
<evidence type="ECO:0008006" key="11">
    <source>
        <dbReference type="Google" id="ProtNLM"/>
    </source>
</evidence>
<keyword evidence="3" id="KW-0949">S-adenosyl-L-methionine</keyword>
<evidence type="ECO:0000256" key="6">
    <source>
        <dbReference type="ARBA" id="ARBA00023004"/>
    </source>
</evidence>
<feature type="region of interest" description="Disordered" evidence="9">
    <location>
        <begin position="94"/>
        <end position="121"/>
    </location>
</feature>
<keyword evidence="7" id="KW-0411">Iron-sulfur</keyword>
<dbReference type="GO" id="GO:0005829">
    <property type="term" value="C:cytosol"/>
    <property type="evidence" value="ECO:0007669"/>
    <property type="project" value="TreeGrafter"/>
</dbReference>
<proteinExistence type="predicted"/>
<name>A0AAT9HZE9_9ACTN</name>
<evidence type="ECO:0000256" key="4">
    <source>
        <dbReference type="ARBA" id="ARBA00022723"/>
    </source>
</evidence>
<organism evidence="10">
    <name type="scientific">Streptomyces haneummycinicus</name>
    <dbReference type="NCBI Taxonomy" id="3074435"/>
    <lineage>
        <taxon>Bacteria</taxon>
        <taxon>Bacillati</taxon>
        <taxon>Actinomycetota</taxon>
        <taxon>Actinomycetes</taxon>
        <taxon>Kitasatosporales</taxon>
        <taxon>Streptomycetaceae</taxon>
        <taxon>Streptomyces</taxon>
    </lineage>
</organism>
<dbReference type="AlphaFoldDB" id="A0AAT9HZE9"/>
<accession>A0AAT9HZE9</accession>
<keyword evidence="8" id="KW-0456">Lyase</keyword>
<dbReference type="InterPro" id="IPR002817">
    <property type="entry name" value="ThiC/BzaA/B"/>
</dbReference>
<evidence type="ECO:0000313" key="10">
    <source>
        <dbReference type="EMBL" id="BFO22946.1"/>
    </source>
</evidence>
<dbReference type="InterPro" id="IPR038521">
    <property type="entry name" value="ThiC/Bza_core_dom"/>
</dbReference>
<keyword evidence="6" id="KW-0408">Iron</keyword>
<dbReference type="GO" id="GO:0016829">
    <property type="term" value="F:lyase activity"/>
    <property type="evidence" value="ECO:0007669"/>
    <property type="project" value="UniProtKB-KW"/>
</dbReference>
<keyword evidence="5" id="KW-0862">Zinc</keyword>
<sequence length="121" mass="13468">MEYVAIRENVAPEVVREEIAAGRAVLPANVNHPETEPMIIGKRFLVKVNANIGNSAVTSSIEEEVEKMTWATRWGADTVMDLSTGRNIHTTREWVLRNSPSPSAPCRSTRPWRRSTAGPRS</sequence>
<evidence type="ECO:0000256" key="5">
    <source>
        <dbReference type="ARBA" id="ARBA00022833"/>
    </source>
</evidence>
<evidence type="ECO:0000256" key="9">
    <source>
        <dbReference type="SAM" id="MobiDB-lite"/>
    </source>
</evidence>
<dbReference type="GO" id="GO:0009228">
    <property type="term" value="P:thiamine biosynthetic process"/>
    <property type="evidence" value="ECO:0007669"/>
    <property type="project" value="InterPro"/>
</dbReference>
<evidence type="ECO:0000256" key="3">
    <source>
        <dbReference type="ARBA" id="ARBA00022691"/>
    </source>
</evidence>
<evidence type="ECO:0000256" key="8">
    <source>
        <dbReference type="ARBA" id="ARBA00023239"/>
    </source>
</evidence>
<keyword evidence="4" id="KW-0479">Metal-binding</keyword>
<evidence type="ECO:0000256" key="2">
    <source>
        <dbReference type="ARBA" id="ARBA00022485"/>
    </source>
</evidence>
<keyword evidence="2" id="KW-0004">4Fe-4S</keyword>
<reference evidence="10" key="1">
    <citation type="submission" date="2024-06" db="EMBL/GenBank/DDBJ databases">
        <authorList>
            <consortium name="consrtm"/>
            <person name="Uemura M."/>
            <person name="Terahara T."/>
        </authorList>
    </citation>
    <scope>NUCLEOTIDE SEQUENCE</scope>
    <source>
        <strain evidence="10">KM77-8</strain>
    </source>
</reference>
<dbReference type="Gene3D" id="3.20.20.540">
    <property type="entry name" value="Radical SAM ThiC family, central domain"/>
    <property type="match status" value="1"/>
</dbReference>